<comment type="caution">
    <text evidence="2">The sequence shown here is derived from an EMBL/GenBank/DDBJ whole genome shotgun (WGS) entry which is preliminary data.</text>
</comment>
<dbReference type="EMBL" id="BQXU01000058">
    <property type="protein sequence ID" value="GKT51970.1"/>
    <property type="molecule type" value="Genomic_DNA"/>
</dbReference>
<accession>A0AA37PH82</accession>
<sequence>MTDIEETGDKKPRSKRKSVKNVKAAKLNKVTKRRTTADCRPPAYRRHFKDLTAGHVHMPHHKFKIEMTCGNITTMQPGRYKEPAVMYPSAASDSGIDNGVVLDDIKMSTLSMASHQTFGNFERVIGEMTQNNRESSNTKLDRSQVKTMRMLCGHGQGTFHWNDAKSLTVALGFDVLKKGGSSYTIAWTERVRVYG</sequence>
<dbReference type="AlphaFoldDB" id="A0AA37PH82"/>
<feature type="region of interest" description="Disordered" evidence="1">
    <location>
        <begin position="1"/>
        <end position="23"/>
    </location>
</feature>
<dbReference type="RefSeq" id="XP_049134320.1">
    <property type="nucleotide sequence ID" value="XM_049278363.1"/>
</dbReference>
<protein>
    <submittedName>
        <fullName evidence="2">Uncharacterized protein</fullName>
    </submittedName>
</protein>
<dbReference type="GeneID" id="73332953"/>
<name>A0AA37PH82_9PEZI</name>
<proteinExistence type="predicted"/>
<organism evidence="2 3">
    <name type="scientific">Colletotrichum spaethianum</name>
    <dbReference type="NCBI Taxonomy" id="700344"/>
    <lineage>
        <taxon>Eukaryota</taxon>
        <taxon>Fungi</taxon>
        <taxon>Dikarya</taxon>
        <taxon>Ascomycota</taxon>
        <taxon>Pezizomycotina</taxon>
        <taxon>Sordariomycetes</taxon>
        <taxon>Hypocreomycetidae</taxon>
        <taxon>Glomerellales</taxon>
        <taxon>Glomerellaceae</taxon>
        <taxon>Colletotrichum</taxon>
        <taxon>Colletotrichum spaethianum species complex</taxon>
    </lineage>
</organism>
<evidence type="ECO:0000313" key="2">
    <source>
        <dbReference type="EMBL" id="GKT51970.1"/>
    </source>
</evidence>
<evidence type="ECO:0000256" key="1">
    <source>
        <dbReference type="SAM" id="MobiDB-lite"/>
    </source>
</evidence>
<gene>
    <name evidence="2" type="ORF">ColSpa_12151</name>
</gene>
<reference evidence="2 3" key="1">
    <citation type="submission" date="2022-03" db="EMBL/GenBank/DDBJ databases">
        <title>Genome data of Colletotrichum spp.</title>
        <authorList>
            <person name="Utami Y.D."/>
            <person name="Hiruma K."/>
        </authorList>
    </citation>
    <scope>NUCLEOTIDE SEQUENCE [LARGE SCALE GENOMIC DNA]</scope>
    <source>
        <strain evidence="2 3">MAFF 239500</strain>
    </source>
</reference>
<dbReference type="Proteomes" id="UP001055115">
    <property type="component" value="Unassembled WGS sequence"/>
</dbReference>
<keyword evidence="3" id="KW-1185">Reference proteome</keyword>
<evidence type="ECO:0000313" key="3">
    <source>
        <dbReference type="Proteomes" id="UP001055115"/>
    </source>
</evidence>